<comment type="subunit">
    <text evidence="1">Component of the heptameric LSM1-LSM7 complex, which consists of LSM1, LSM2, LSM3, LSM4, LSM5, LSM6 and LSM7. Component of the heptameric LSM2-LSM8 complex, which consists of LSM2, LSM3, LSM4, LSM5, LSM6, LSM7 and LSM8. The LSm subunits form a seven-membered ring structure with a doughnut shape.</text>
</comment>
<evidence type="ECO:0000256" key="1">
    <source>
        <dbReference type="ARBA" id="ARBA00025892"/>
    </source>
</evidence>
<protein>
    <recommendedName>
        <fullName evidence="2">Sm domain-containing protein</fullName>
    </recommendedName>
</protein>
<dbReference type="InterPro" id="IPR001163">
    <property type="entry name" value="Sm_dom_euk/arc"/>
</dbReference>
<dbReference type="OrthoDB" id="368909at2759"/>
<dbReference type="GO" id="GO:0031417">
    <property type="term" value="C:NatC complex"/>
    <property type="evidence" value="ECO:0007669"/>
    <property type="project" value="InterPro"/>
</dbReference>
<dbReference type="CDD" id="cd06168">
    <property type="entry name" value="LSMD1"/>
    <property type="match status" value="1"/>
</dbReference>
<reference evidence="3 4" key="1">
    <citation type="submission" date="2017-10" db="EMBL/GenBank/DDBJ databases">
        <title>Comparative genomics in systemic dimorphic fungi from Ajellomycetaceae.</title>
        <authorList>
            <person name="Munoz J.F."/>
            <person name="Mcewen J.G."/>
            <person name="Clay O.K."/>
            <person name="Cuomo C.A."/>
        </authorList>
    </citation>
    <scope>NUCLEOTIDE SEQUENCE [LARGE SCALE GENOMIC DNA]</scope>
    <source>
        <strain evidence="3 4">UAMH7299</strain>
    </source>
</reference>
<proteinExistence type="predicted"/>
<feature type="domain" description="Sm" evidence="2">
    <location>
        <begin position="8"/>
        <end position="99"/>
    </location>
</feature>
<gene>
    <name evidence="3" type="ORF">AJ80_00364</name>
</gene>
<name>A0A2B7Z2F7_POLH7</name>
<dbReference type="PANTHER" id="PTHR10701:SF5">
    <property type="entry name" value="N-ALPHA-ACETYLTRANSFERASE 38, NATC AUXILIARY SUBUNIT"/>
    <property type="match status" value="1"/>
</dbReference>
<organism evidence="3 4">
    <name type="scientific">Polytolypa hystricis (strain UAMH7299)</name>
    <dbReference type="NCBI Taxonomy" id="1447883"/>
    <lineage>
        <taxon>Eukaryota</taxon>
        <taxon>Fungi</taxon>
        <taxon>Dikarya</taxon>
        <taxon>Ascomycota</taxon>
        <taxon>Pezizomycotina</taxon>
        <taxon>Eurotiomycetes</taxon>
        <taxon>Eurotiomycetidae</taxon>
        <taxon>Onygenales</taxon>
        <taxon>Onygenales incertae sedis</taxon>
        <taxon>Polytolypa</taxon>
    </lineage>
</organism>
<dbReference type="Gene3D" id="2.30.30.100">
    <property type="match status" value="1"/>
</dbReference>
<dbReference type="InterPro" id="IPR034110">
    <property type="entry name" value="LSMD1_Sm"/>
</dbReference>
<comment type="caution">
    <text evidence="3">The sequence shown here is derived from an EMBL/GenBank/DDBJ whole genome shotgun (WGS) entry which is preliminary data.</text>
</comment>
<accession>A0A2B7Z2F7</accession>
<evidence type="ECO:0000313" key="4">
    <source>
        <dbReference type="Proteomes" id="UP000224634"/>
    </source>
</evidence>
<dbReference type="AlphaFoldDB" id="A0A2B7Z2F7"/>
<dbReference type="InterPro" id="IPR010920">
    <property type="entry name" value="LSM_dom_sf"/>
</dbReference>
<evidence type="ECO:0000313" key="3">
    <source>
        <dbReference type="EMBL" id="PGH28106.1"/>
    </source>
</evidence>
<dbReference type="SUPFAM" id="SSF50182">
    <property type="entry name" value="Sm-like ribonucleoproteins"/>
    <property type="match status" value="1"/>
</dbReference>
<dbReference type="InterPro" id="IPR050914">
    <property type="entry name" value="snRNP_SmB/NAA38-like"/>
</dbReference>
<dbReference type="SMART" id="SM00651">
    <property type="entry name" value="Sm"/>
    <property type="match status" value="1"/>
</dbReference>
<sequence>MENFKAVRYLEALIGKTLRIHTTDTRIFVGTFKCTDNDRNVILATTHEYRYPTPSAVSKVSNASANQQQTGDGVVKVDMTNRFIGLVVVPGQHITKVELEKFPNRAPCNVTG</sequence>
<dbReference type="EMBL" id="PDNA01000002">
    <property type="protein sequence ID" value="PGH28106.1"/>
    <property type="molecule type" value="Genomic_DNA"/>
</dbReference>
<dbReference type="Pfam" id="PF01423">
    <property type="entry name" value="LSM"/>
    <property type="match status" value="1"/>
</dbReference>
<keyword evidence="4" id="KW-1185">Reference proteome</keyword>
<dbReference type="STRING" id="1447883.A0A2B7Z2F7"/>
<dbReference type="Proteomes" id="UP000224634">
    <property type="component" value="Unassembled WGS sequence"/>
</dbReference>
<evidence type="ECO:0000259" key="2">
    <source>
        <dbReference type="SMART" id="SM00651"/>
    </source>
</evidence>
<dbReference type="PANTHER" id="PTHR10701">
    <property type="entry name" value="SMALL NUCLEAR RIBONUCLEOPROTEIN-ASSOCIATED PROTEIN B AND N"/>
    <property type="match status" value="1"/>
</dbReference>